<dbReference type="Proteomes" id="UP000426246">
    <property type="component" value="Chromosome"/>
</dbReference>
<dbReference type="AlphaFoldDB" id="A0A6B8RKE7"/>
<name>A0A6B8RKE7_9BACL</name>
<proteinExistence type="predicted"/>
<dbReference type="EMBL" id="CP034235">
    <property type="protein sequence ID" value="QGQ95828.1"/>
    <property type="molecule type" value="Genomic_DNA"/>
</dbReference>
<dbReference type="InterPro" id="IPR036388">
    <property type="entry name" value="WH-like_DNA-bd_sf"/>
</dbReference>
<evidence type="ECO:0000313" key="2">
    <source>
        <dbReference type="Proteomes" id="UP000426246"/>
    </source>
</evidence>
<dbReference type="OrthoDB" id="2664517at2"/>
<organism evidence="1 2">
    <name type="scientific">Paenibacillus psychroresistens</name>
    <dbReference type="NCBI Taxonomy" id="1778678"/>
    <lineage>
        <taxon>Bacteria</taxon>
        <taxon>Bacillati</taxon>
        <taxon>Bacillota</taxon>
        <taxon>Bacilli</taxon>
        <taxon>Bacillales</taxon>
        <taxon>Paenibacillaceae</taxon>
        <taxon>Paenibacillus</taxon>
    </lineage>
</organism>
<gene>
    <name evidence="1" type="ORF">EHS13_13550</name>
</gene>
<protein>
    <submittedName>
        <fullName evidence="1">DNA-binding protein</fullName>
    </submittedName>
</protein>
<dbReference type="GO" id="GO:0003677">
    <property type="term" value="F:DNA binding"/>
    <property type="evidence" value="ECO:0007669"/>
    <property type="project" value="UniProtKB-KW"/>
</dbReference>
<dbReference type="RefSeq" id="WP_155700865.1">
    <property type="nucleotide sequence ID" value="NZ_CP034235.1"/>
</dbReference>
<accession>A0A6B8RKE7</accession>
<reference evidence="2" key="1">
    <citation type="submission" date="2018-11" db="EMBL/GenBank/DDBJ databases">
        <title>Complete genome sequence of Paenibacillus sp. ML311-T8.</title>
        <authorList>
            <person name="Nam Y.-D."/>
            <person name="Kang J."/>
            <person name="Chung W.-H."/>
            <person name="Park Y.S."/>
        </authorList>
    </citation>
    <scope>NUCLEOTIDE SEQUENCE [LARGE SCALE GENOMIC DNA]</scope>
    <source>
        <strain evidence="2">ML311-T8</strain>
    </source>
</reference>
<dbReference type="KEGG" id="ppsc:EHS13_13550"/>
<dbReference type="Gene3D" id="1.10.10.10">
    <property type="entry name" value="Winged helix-like DNA-binding domain superfamily/Winged helix DNA-binding domain"/>
    <property type="match status" value="1"/>
</dbReference>
<sequence>MKTPTTLPDALRLAADLAEHNAQLEQALTELRMNNEYPEILRPVHMEKLFNIGKSTISEWTRDPDFPVMNKNRRKGEAIYVLKSDLYQWLRTRKVAN</sequence>
<evidence type="ECO:0000313" key="1">
    <source>
        <dbReference type="EMBL" id="QGQ95828.1"/>
    </source>
</evidence>
<keyword evidence="1" id="KW-0238">DNA-binding</keyword>
<keyword evidence="2" id="KW-1185">Reference proteome</keyword>